<dbReference type="Proteomes" id="UP001175271">
    <property type="component" value="Unassembled WGS sequence"/>
</dbReference>
<dbReference type="GO" id="GO:0016485">
    <property type="term" value="P:protein processing"/>
    <property type="evidence" value="ECO:0007669"/>
    <property type="project" value="TreeGrafter"/>
</dbReference>
<dbReference type="GO" id="GO:0004222">
    <property type="term" value="F:metalloendopeptidase activity"/>
    <property type="evidence" value="ECO:0007669"/>
    <property type="project" value="InterPro"/>
</dbReference>
<feature type="region of interest" description="Disordered" evidence="1">
    <location>
        <begin position="887"/>
        <end position="910"/>
    </location>
</feature>
<protein>
    <recommendedName>
        <fullName evidence="2">Peptidase M13 C-terminal domain-containing protein</fullName>
    </recommendedName>
</protein>
<evidence type="ECO:0000256" key="1">
    <source>
        <dbReference type="SAM" id="MobiDB-lite"/>
    </source>
</evidence>
<feature type="compositionally biased region" description="Acidic residues" evidence="1">
    <location>
        <begin position="894"/>
        <end position="910"/>
    </location>
</feature>
<dbReference type="Pfam" id="PF01431">
    <property type="entry name" value="Peptidase_M13"/>
    <property type="match status" value="1"/>
</dbReference>
<name>A0AA39IQP9_9BILA</name>
<feature type="domain" description="Peptidase M13 C-terminal" evidence="2">
    <location>
        <begin position="406"/>
        <end position="629"/>
    </location>
</feature>
<dbReference type="SUPFAM" id="SSF55486">
    <property type="entry name" value="Metalloproteases ('zincins'), catalytic domain"/>
    <property type="match status" value="1"/>
</dbReference>
<keyword evidence="4" id="KW-1185">Reference proteome</keyword>
<sequence>MRVAYPMASFTATFAFFLIAFWSSYGVAAVQHRLADAFDLATHPCTDLYSHVCANKQEIKEFVDKSRYGLLDDIARILKTQKQDPVLKLILKAMEKEVAMGFSGTRKCQLKGYDLKEDDFGDPANDYKIGKAFGEMIAHGRIYEDGLLTVACLGNSTENKKLCRVKTSKKKFSWSKRIERLKHLSSKFVKGIIERFAEVVKLDLDTIDQVEYADIGSSDFKKEMLGATYWQRNRSPARHVVQALNENDSDVDRTIYNNVFMIDGSFTAYGNVLFAYTLYTHKDKLNPDVSEEFKKVTDAIKEDVIQNLKDSAWLTHTDKKALIACMNSYKISIGVPNRFRDVRLLYTMLKRYRQAFENTPLDGTCDLEILHRTHTLVRHQLIYEGFGTLDEMSERENMECSIFSKNAFHSDNQIAVFAGYLHVLNDYSLGTGFKYGYIGWMLGHEIFHGFGLEPGKKKHLGQVESRTEFRKQRQCYIDHYGHSKFCIEVRGSSQCQDGAKKAEEGYCDVESARIVFRLLKQALGATRKKRSSNHHKYLPLFNWRPTDAPEQETLLSDDTNEQLKWFFYAVQLVSCEVDPSDEFKYRQLHDDVHPGDQIRANAIAIQMPEFSDLFACKEGDGNYVEKQDQLCALYPHQQAKPMTDFFISSSPNISATYRTSKMGYATRASVSRRPGRPAGRPPKKHPVKAPYACAPRSFDLLEQDIDRYLAGTVSDVKTLKNTVIVAIDNFFRMITYPTTPWTMDFKTIDHVDRVRSKIVKLVDMFSHRLTVVSAFVNGFRLILNAFNGRMNAADRKWPFIKVLLTRVVADVTDEGLLCALGKKLSTTMSQIMQQGCRQALVDMDVQFVAELMTLIKSLGARLGRNRAEGINKRTLLETRKMSAHDFDIVKEEPSECESDNESDITVPPED</sequence>
<organism evidence="3 4">
    <name type="scientific">Steinernema hermaphroditum</name>
    <dbReference type="NCBI Taxonomy" id="289476"/>
    <lineage>
        <taxon>Eukaryota</taxon>
        <taxon>Metazoa</taxon>
        <taxon>Ecdysozoa</taxon>
        <taxon>Nematoda</taxon>
        <taxon>Chromadorea</taxon>
        <taxon>Rhabditida</taxon>
        <taxon>Tylenchina</taxon>
        <taxon>Panagrolaimomorpha</taxon>
        <taxon>Strongyloidoidea</taxon>
        <taxon>Steinernematidae</taxon>
        <taxon>Steinernema</taxon>
    </lineage>
</organism>
<accession>A0AA39IQP9</accession>
<dbReference type="Gene3D" id="3.40.390.10">
    <property type="entry name" value="Collagenase (Catalytic Domain)"/>
    <property type="match status" value="1"/>
</dbReference>
<evidence type="ECO:0000259" key="2">
    <source>
        <dbReference type="Pfam" id="PF01431"/>
    </source>
</evidence>
<dbReference type="InterPro" id="IPR000718">
    <property type="entry name" value="Peptidase_M13"/>
</dbReference>
<dbReference type="InterPro" id="IPR024079">
    <property type="entry name" value="MetalloPept_cat_dom_sf"/>
</dbReference>
<gene>
    <name evidence="3" type="ORF">QR680_010477</name>
</gene>
<dbReference type="PROSITE" id="PS51885">
    <property type="entry name" value="NEPRILYSIN"/>
    <property type="match status" value="1"/>
</dbReference>
<dbReference type="EMBL" id="JAUCMV010000001">
    <property type="protein sequence ID" value="KAK0427889.1"/>
    <property type="molecule type" value="Genomic_DNA"/>
</dbReference>
<comment type="caution">
    <text evidence="3">The sequence shown here is derived from an EMBL/GenBank/DDBJ whole genome shotgun (WGS) entry which is preliminary data.</text>
</comment>
<proteinExistence type="predicted"/>
<dbReference type="InterPro" id="IPR018497">
    <property type="entry name" value="Peptidase_M13_C"/>
</dbReference>
<evidence type="ECO:0000313" key="3">
    <source>
        <dbReference type="EMBL" id="KAK0427889.1"/>
    </source>
</evidence>
<dbReference type="GO" id="GO:0005886">
    <property type="term" value="C:plasma membrane"/>
    <property type="evidence" value="ECO:0007669"/>
    <property type="project" value="TreeGrafter"/>
</dbReference>
<evidence type="ECO:0000313" key="4">
    <source>
        <dbReference type="Proteomes" id="UP001175271"/>
    </source>
</evidence>
<dbReference type="PANTHER" id="PTHR11733">
    <property type="entry name" value="ZINC METALLOPROTEASE FAMILY M13 NEPRILYSIN-RELATED"/>
    <property type="match status" value="1"/>
</dbReference>
<dbReference type="AlphaFoldDB" id="A0AA39IQP9"/>
<feature type="region of interest" description="Disordered" evidence="1">
    <location>
        <begin position="665"/>
        <end position="688"/>
    </location>
</feature>
<reference evidence="3" key="1">
    <citation type="submission" date="2023-06" db="EMBL/GenBank/DDBJ databases">
        <title>Genomic analysis of the entomopathogenic nematode Steinernema hermaphroditum.</title>
        <authorList>
            <person name="Schwarz E.M."/>
            <person name="Heppert J.K."/>
            <person name="Baniya A."/>
            <person name="Schwartz H.T."/>
            <person name="Tan C.-H."/>
            <person name="Antoshechkin I."/>
            <person name="Sternberg P.W."/>
            <person name="Goodrich-Blair H."/>
            <person name="Dillman A.R."/>
        </authorList>
    </citation>
    <scope>NUCLEOTIDE SEQUENCE</scope>
    <source>
        <strain evidence="3">PS9179</strain>
        <tissue evidence="3">Whole animal</tissue>
    </source>
</reference>
<dbReference type="PANTHER" id="PTHR11733:SF133">
    <property type="entry name" value="PHOSPHATE-REGULATING NEUTRAL ENDOPEPTIDASE PHEX"/>
    <property type="match status" value="1"/>
</dbReference>